<organism evidence="10 11">
    <name type="scientific">Pedobacter soli</name>
    <dbReference type="NCBI Taxonomy" id="390242"/>
    <lineage>
        <taxon>Bacteria</taxon>
        <taxon>Pseudomonadati</taxon>
        <taxon>Bacteroidota</taxon>
        <taxon>Sphingobacteriia</taxon>
        <taxon>Sphingobacteriales</taxon>
        <taxon>Sphingobacteriaceae</taxon>
        <taxon>Pedobacter</taxon>
    </lineage>
</organism>
<dbReference type="PANTHER" id="PTHR45436:SF5">
    <property type="entry name" value="SENSOR HISTIDINE KINASE TRCS"/>
    <property type="match status" value="1"/>
</dbReference>
<dbReference type="SMART" id="SM00387">
    <property type="entry name" value="HATPase_c"/>
    <property type="match status" value="1"/>
</dbReference>
<evidence type="ECO:0000256" key="1">
    <source>
        <dbReference type="ARBA" id="ARBA00000085"/>
    </source>
</evidence>
<dbReference type="Proteomes" id="UP000199455">
    <property type="component" value="Unassembled WGS sequence"/>
</dbReference>
<keyword evidence="4" id="KW-0808">Transferase</keyword>
<feature type="domain" description="Histidine kinase" evidence="9">
    <location>
        <begin position="216"/>
        <end position="392"/>
    </location>
</feature>
<dbReference type="InterPro" id="IPR003594">
    <property type="entry name" value="HATPase_dom"/>
</dbReference>
<reference evidence="11" key="1">
    <citation type="submission" date="2016-10" db="EMBL/GenBank/DDBJ databases">
        <authorList>
            <person name="Varghese N."/>
            <person name="Submissions S."/>
        </authorList>
    </citation>
    <scope>NUCLEOTIDE SEQUENCE [LARGE SCALE GENOMIC DNA]</scope>
    <source>
        <strain evidence="11">DSM 18609</strain>
    </source>
</reference>
<dbReference type="InterPro" id="IPR005467">
    <property type="entry name" value="His_kinase_dom"/>
</dbReference>
<proteinExistence type="predicted"/>
<evidence type="ECO:0000256" key="8">
    <source>
        <dbReference type="SAM" id="Phobius"/>
    </source>
</evidence>
<dbReference type="SMART" id="SM00388">
    <property type="entry name" value="HisKA"/>
    <property type="match status" value="1"/>
</dbReference>
<keyword evidence="8" id="KW-0472">Membrane</keyword>
<dbReference type="InterPro" id="IPR036097">
    <property type="entry name" value="HisK_dim/P_sf"/>
</dbReference>
<evidence type="ECO:0000256" key="4">
    <source>
        <dbReference type="ARBA" id="ARBA00022679"/>
    </source>
</evidence>
<dbReference type="GO" id="GO:0005886">
    <property type="term" value="C:plasma membrane"/>
    <property type="evidence" value="ECO:0007669"/>
    <property type="project" value="TreeGrafter"/>
</dbReference>
<evidence type="ECO:0000256" key="7">
    <source>
        <dbReference type="ARBA" id="ARBA00022989"/>
    </source>
</evidence>
<evidence type="ECO:0000256" key="2">
    <source>
        <dbReference type="ARBA" id="ARBA00012438"/>
    </source>
</evidence>
<dbReference type="PROSITE" id="PS50109">
    <property type="entry name" value="HIS_KIN"/>
    <property type="match status" value="1"/>
</dbReference>
<feature type="transmembrane region" description="Helical" evidence="8">
    <location>
        <begin position="131"/>
        <end position="154"/>
    </location>
</feature>
<dbReference type="Pfam" id="PF02518">
    <property type="entry name" value="HATPase_c"/>
    <property type="match status" value="1"/>
</dbReference>
<dbReference type="Pfam" id="PF00512">
    <property type="entry name" value="HisKA"/>
    <property type="match status" value="1"/>
</dbReference>
<evidence type="ECO:0000313" key="10">
    <source>
        <dbReference type="EMBL" id="SDE19730.1"/>
    </source>
</evidence>
<accession>A0A1G7AYH7</accession>
<dbReference type="EMBL" id="FMZH01000013">
    <property type="protein sequence ID" value="SDE19730.1"/>
    <property type="molecule type" value="Genomic_DNA"/>
</dbReference>
<keyword evidence="11" id="KW-1185">Reference proteome</keyword>
<dbReference type="EC" id="2.7.13.3" evidence="2"/>
<keyword evidence="3" id="KW-0597">Phosphoprotein</keyword>
<comment type="catalytic activity">
    <reaction evidence="1">
        <text>ATP + protein L-histidine = ADP + protein N-phospho-L-histidine.</text>
        <dbReference type="EC" id="2.7.13.3"/>
    </reaction>
</comment>
<name>A0A1G7AYH7_9SPHI</name>
<dbReference type="CDD" id="cd00082">
    <property type="entry name" value="HisKA"/>
    <property type="match status" value="1"/>
</dbReference>
<dbReference type="InterPro" id="IPR050428">
    <property type="entry name" value="TCS_sensor_his_kinase"/>
</dbReference>
<evidence type="ECO:0000256" key="3">
    <source>
        <dbReference type="ARBA" id="ARBA00022553"/>
    </source>
</evidence>
<feature type="transmembrane region" description="Helical" evidence="8">
    <location>
        <begin position="12"/>
        <end position="34"/>
    </location>
</feature>
<keyword evidence="6 10" id="KW-0418">Kinase</keyword>
<dbReference type="SUPFAM" id="SSF55874">
    <property type="entry name" value="ATPase domain of HSP90 chaperone/DNA topoisomerase II/histidine kinase"/>
    <property type="match status" value="1"/>
</dbReference>
<keyword evidence="5 8" id="KW-0812">Transmembrane</keyword>
<dbReference type="PANTHER" id="PTHR45436">
    <property type="entry name" value="SENSOR HISTIDINE KINASE YKOH"/>
    <property type="match status" value="1"/>
</dbReference>
<dbReference type="InterPro" id="IPR036890">
    <property type="entry name" value="HATPase_C_sf"/>
</dbReference>
<dbReference type="AlphaFoldDB" id="A0A1G7AYH7"/>
<keyword evidence="7 8" id="KW-1133">Transmembrane helix</keyword>
<evidence type="ECO:0000259" key="9">
    <source>
        <dbReference type="PROSITE" id="PS50109"/>
    </source>
</evidence>
<sequence>MKLFSKYNRILILISFLGLIVIGTLFYQMLIFYLNRQLDHDLVEEATEVKEYSTGGKFYSPHEFEDLIVQYHRIKSTRSYSIYGDTLFYNPVKRRNEHARFLRAEMELNGLPYQILVIASKMEKQEQIKNICLIILLPVCLLLIVVLLVNRLLLKKIWDPFGQLLQNITDFNINHEKPYKSVEMPVAEFRQLNQVLVDLSGKVKSDYEEIKLFTENASHEMMTPLAVINSRLDNMLQSNNLDTREGEILAELYRATSKLTRLNQSLLLLVKIDHNLLQEQQEIDLRTLLKEKTLYFQELVQQRNITMELNLSPAVIRANRQLIEVLINNLFSNAIRHNYEKGRIEVYLDAGQLVFANTGHNQALDAAKIFDRFYKDSTSDGTGLGLAILKQICARQYYRLNYDYLNDLHTFTITFKP</sequence>
<evidence type="ECO:0000256" key="6">
    <source>
        <dbReference type="ARBA" id="ARBA00022777"/>
    </source>
</evidence>
<gene>
    <name evidence="10" type="ORF">SAMN04488024_11397</name>
</gene>
<dbReference type="GO" id="GO:0000155">
    <property type="term" value="F:phosphorelay sensor kinase activity"/>
    <property type="evidence" value="ECO:0007669"/>
    <property type="project" value="InterPro"/>
</dbReference>
<evidence type="ECO:0000256" key="5">
    <source>
        <dbReference type="ARBA" id="ARBA00022692"/>
    </source>
</evidence>
<dbReference type="Gene3D" id="3.30.565.10">
    <property type="entry name" value="Histidine kinase-like ATPase, C-terminal domain"/>
    <property type="match status" value="1"/>
</dbReference>
<dbReference type="SUPFAM" id="SSF47384">
    <property type="entry name" value="Homodimeric domain of signal transducing histidine kinase"/>
    <property type="match status" value="1"/>
</dbReference>
<evidence type="ECO:0000313" key="11">
    <source>
        <dbReference type="Proteomes" id="UP000199455"/>
    </source>
</evidence>
<dbReference type="Gene3D" id="1.10.287.130">
    <property type="match status" value="1"/>
</dbReference>
<dbReference type="STRING" id="390242.SAMN04488024_11397"/>
<dbReference type="InterPro" id="IPR003661">
    <property type="entry name" value="HisK_dim/P_dom"/>
</dbReference>
<protein>
    <recommendedName>
        <fullName evidence="2">histidine kinase</fullName>
        <ecNumber evidence="2">2.7.13.3</ecNumber>
    </recommendedName>
</protein>